<comment type="caution">
    <text evidence="3">The sequence shown here is derived from an EMBL/GenBank/DDBJ whole genome shotgun (WGS) entry which is preliminary data.</text>
</comment>
<evidence type="ECO:0000256" key="2">
    <source>
        <dbReference type="SAM" id="SignalP"/>
    </source>
</evidence>
<reference evidence="3" key="1">
    <citation type="submission" date="2022-01" db="EMBL/GenBank/DDBJ databases">
        <title>Comparative genomics reveals a dynamic genome evolution in the ectomycorrhizal milk-cap (Lactarius) mushrooms.</title>
        <authorList>
            <consortium name="DOE Joint Genome Institute"/>
            <person name="Lebreton A."/>
            <person name="Tang N."/>
            <person name="Kuo A."/>
            <person name="LaButti K."/>
            <person name="Drula E."/>
            <person name="Barry K."/>
            <person name="Clum A."/>
            <person name="Lipzen A."/>
            <person name="Mousain D."/>
            <person name="Ng V."/>
            <person name="Wang R."/>
            <person name="Wang X."/>
            <person name="Dai Y."/>
            <person name="Henrissat B."/>
            <person name="Grigoriev I.V."/>
            <person name="Guerin-Laguette A."/>
            <person name="Yu F."/>
            <person name="Martin F.M."/>
        </authorList>
    </citation>
    <scope>NUCLEOTIDE SEQUENCE</scope>
    <source>
        <strain evidence="3">QP</strain>
    </source>
</reference>
<keyword evidence="2" id="KW-0732">Signal</keyword>
<organism evidence="3 4">
    <name type="scientific">Lactarius akahatsu</name>
    <dbReference type="NCBI Taxonomy" id="416441"/>
    <lineage>
        <taxon>Eukaryota</taxon>
        <taxon>Fungi</taxon>
        <taxon>Dikarya</taxon>
        <taxon>Basidiomycota</taxon>
        <taxon>Agaricomycotina</taxon>
        <taxon>Agaricomycetes</taxon>
        <taxon>Russulales</taxon>
        <taxon>Russulaceae</taxon>
        <taxon>Lactarius</taxon>
    </lineage>
</organism>
<feature type="region of interest" description="Disordered" evidence="1">
    <location>
        <begin position="261"/>
        <end position="282"/>
    </location>
</feature>
<gene>
    <name evidence="3" type="ORF">EDB92DRAFT_1332546</name>
</gene>
<dbReference type="Proteomes" id="UP001201163">
    <property type="component" value="Unassembled WGS sequence"/>
</dbReference>
<evidence type="ECO:0000313" key="4">
    <source>
        <dbReference type="Proteomes" id="UP001201163"/>
    </source>
</evidence>
<feature type="region of interest" description="Disordered" evidence="1">
    <location>
        <begin position="143"/>
        <end position="165"/>
    </location>
</feature>
<dbReference type="AlphaFoldDB" id="A0AAD4LT61"/>
<feature type="chain" id="PRO_5041944428" evidence="2">
    <location>
        <begin position="18"/>
        <end position="308"/>
    </location>
</feature>
<feature type="compositionally biased region" description="Low complexity" evidence="1">
    <location>
        <begin position="143"/>
        <end position="155"/>
    </location>
</feature>
<evidence type="ECO:0000256" key="1">
    <source>
        <dbReference type="SAM" id="MobiDB-lite"/>
    </source>
</evidence>
<dbReference type="EMBL" id="JAKELL010000006">
    <property type="protein sequence ID" value="KAH8998156.1"/>
    <property type="molecule type" value="Genomic_DNA"/>
</dbReference>
<feature type="compositionally biased region" description="Low complexity" evidence="1">
    <location>
        <begin position="262"/>
        <end position="282"/>
    </location>
</feature>
<sequence>MFSKTLLVSLLVSAVVAAPAPGVGDAAAPPIIKLESNVSCTSNSVVASSSNPGPSPTVILLNSPSAKPSVASGYYGDYAAPVQPSVGPDVIKLNAPAGSLPIIKLNRRQLSPTSTSSFSFGGIVPSSTPALFSPLLSTTTPLSGSFGSTTTPPLSATTNPAVQGGPPTFANTGADGIETVFILSTVTVTATGPLCSSPPAVTSSGPAPGFPPPFSVTTSSAVSSNVPPSSPPSLVGVSAQAPVPVIPSIVTTSSLSTIDLNTPATPTPTSTNFSFSSGSTSNPAPTPFPVNAAAPANCDLGCLLTATL</sequence>
<proteinExistence type="predicted"/>
<keyword evidence="4" id="KW-1185">Reference proteome</keyword>
<name>A0AAD4LT61_9AGAM</name>
<accession>A0AAD4LT61</accession>
<feature type="signal peptide" evidence="2">
    <location>
        <begin position="1"/>
        <end position="17"/>
    </location>
</feature>
<evidence type="ECO:0000313" key="3">
    <source>
        <dbReference type="EMBL" id="KAH8998156.1"/>
    </source>
</evidence>
<protein>
    <submittedName>
        <fullName evidence="3">Uncharacterized protein</fullName>
    </submittedName>
</protein>